<name>A0AA86RWR2_9FABA</name>
<evidence type="ECO:0000313" key="6">
    <source>
        <dbReference type="EMBL" id="CAJ1870302.1"/>
    </source>
</evidence>
<feature type="region of interest" description="Disordered" evidence="5">
    <location>
        <begin position="47"/>
        <end position="99"/>
    </location>
</feature>
<dbReference type="Proteomes" id="UP001189624">
    <property type="component" value="Chromosome 1"/>
</dbReference>
<evidence type="ECO:0000256" key="5">
    <source>
        <dbReference type="SAM" id="MobiDB-lite"/>
    </source>
</evidence>
<reference evidence="6" key="1">
    <citation type="submission" date="2023-10" db="EMBL/GenBank/DDBJ databases">
        <authorList>
            <person name="Domelevo Entfellner J.-B."/>
        </authorList>
    </citation>
    <scope>NUCLEOTIDE SEQUENCE</scope>
</reference>
<feature type="compositionally biased region" description="Acidic residues" evidence="5">
    <location>
        <begin position="83"/>
        <end position="99"/>
    </location>
</feature>
<proteinExistence type="inferred from homology"/>
<dbReference type="InterPro" id="IPR016125">
    <property type="entry name" value="Peptidase_C15-like"/>
</dbReference>
<feature type="compositionally biased region" description="Polar residues" evidence="5">
    <location>
        <begin position="65"/>
        <end position="74"/>
    </location>
</feature>
<dbReference type="EMBL" id="OY731398">
    <property type="protein sequence ID" value="CAJ1870302.1"/>
    <property type="molecule type" value="Genomic_DNA"/>
</dbReference>
<dbReference type="InterPro" id="IPR036440">
    <property type="entry name" value="Peptidase_C15-like_sf"/>
</dbReference>
<keyword evidence="4" id="KW-0788">Thiol protease</keyword>
<evidence type="ECO:0000256" key="3">
    <source>
        <dbReference type="ARBA" id="ARBA00022801"/>
    </source>
</evidence>
<keyword evidence="2" id="KW-0645">Protease</keyword>
<gene>
    <name evidence="6" type="ORF">AYBTSS11_LOCUS2409</name>
</gene>
<feature type="compositionally biased region" description="Acidic residues" evidence="5">
    <location>
        <begin position="296"/>
        <end position="307"/>
    </location>
</feature>
<sequence>MDRIELSIEKEIGGMNSRLQKHYAELKEKIERLEEETRKIKETRRFNNSLIEKERELQKTKEQDPYSQYTIQNISSDDSIPSSDEESVESFEENTETEEAEVNHTFMANDTEQPFAERTRLHNQEVNTPHPTNNMSLQNHQISPKQNWFNPDTPFLNIFAILMGEEFTEEDQWPYFAHPESHELWTQNQVRIWSTFPRLKIFTQQDQPSFYQSELIIELHRLNGTFSEMINKNSTCSHLKPLDIICKPDGDSGPFHDQEERVMPLVNIQGSKQIHMESANIEGQIIMMKEDNDEDLMMDTEDSDSDDPNLSPSPTTPITTVHLTGFKKFHGVAENPTETIVNNLTEYMNEKGLPNGLVIESCSILETAGEGALETLYQRLQSTLLAKDTES</sequence>
<feature type="region of interest" description="Disordered" evidence="5">
    <location>
        <begin position="296"/>
        <end position="315"/>
    </location>
</feature>
<keyword evidence="7" id="KW-1185">Reference proteome</keyword>
<evidence type="ECO:0000256" key="2">
    <source>
        <dbReference type="ARBA" id="ARBA00022670"/>
    </source>
</evidence>
<evidence type="ECO:0000256" key="1">
    <source>
        <dbReference type="ARBA" id="ARBA00006641"/>
    </source>
</evidence>
<dbReference type="Gramene" id="rna-AYBTSS11_LOCUS2409">
    <property type="protein sequence ID" value="CAJ1870302.1"/>
    <property type="gene ID" value="gene-AYBTSS11_LOCUS2409"/>
</dbReference>
<dbReference type="Gene3D" id="3.40.630.20">
    <property type="entry name" value="Peptidase C15, pyroglutamyl peptidase I-like"/>
    <property type="match status" value="1"/>
</dbReference>
<feature type="compositionally biased region" description="Basic and acidic residues" evidence="5">
    <location>
        <begin position="47"/>
        <end position="64"/>
    </location>
</feature>
<dbReference type="GO" id="GO:0008234">
    <property type="term" value="F:cysteine-type peptidase activity"/>
    <property type="evidence" value="ECO:0007669"/>
    <property type="project" value="UniProtKB-KW"/>
</dbReference>
<dbReference type="AlphaFoldDB" id="A0AA86RWR2"/>
<dbReference type="SUPFAM" id="SSF53182">
    <property type="entry name" value="Pyrrolidone carboxyl peptidase (pyroglutamate aminopeptidase)"/>
    <property type="match status" value="1"/>
</dbReference>
<organism evidence="6 7">
    <name type="scientific">Sphenostylis stenocarpa</name>
    <dbReference type="NCBI Taxonomy" id="92480"/>
    <lineage>
        <taxon>Eukaryota</taxon>
        <taxon>Viridiplantae</taxon>
        <taxon>Streptophyta</taxon>
        <taxon>Embryophyta</taxon>
        <taxon>Tracheophyta</taxon>
        <taxon>Spermatophyta</taxon>
        <taxon>Magnoliopsida</taxon>
        <taxon>eudicotyledons</taxon>
        <taxon>Gunneridae</taxon>
        <taxon>Pentapetalae</taxon>
        <taxon>rosids</taxon>
        <taxon>fabids</taxon>
        <taxon>Fabales</taxon>
        <taxon>Fabaceae</taxon>
        <taxon>Papilionoideae</taxon>
        <taxon>50 kb inversion clade</taxon>
        <taxon>NPAAA clade</taxon>
        <taxon>indigoferoid/millettioid clade</taxon>
        <taxon>Phaseoleae</taxon>
        <taxon>Sphenostylis</taxon>
    </lineage>
</organism>
<evidence type="ECO:0000256" key="4">
    <source>
        <dbReference type="ARBA" id="ARBA00022807"/>
    </source>
</evidence>
<keyword evidence="3" id="KW-0378">Hydrolase</keyword>
<protein>
    <submittedName>
        <fullName evidence="6">Uncharacterized protein</fullName>
    </submittedName>
</protein>
<comment type="similarity">
    <text evidence="1">Belongs to the peptidase C15 family.</text>
</comment>
<dbReference type="GO" id="GO:0006508">
    <property type="term" value="P:proteolysis"/>
    <property type="evidence" value="ECO:0007669"/>
    <property type="project" value="UniProtKB-KW"/>
</dbReference>
<dbReference type="PANTHER" id="PTHR23402:SF1">
    <property type="entry name" value="PYROGLUTAMYL-PEPTIDASE I"/>
    <property type="match status" value="1"/>
</dbReference>
<evidence type="ECO:0000313" key="7">
    <source>
        <dbReference type="Proteomes" id="UP001189624"/>
    </source>
</evidence>
<accession>A0AA86RWR2</accession>
<dbReference type="PANTHER" id="PTHR23402">
    <property type="entry name" value="PROTEASE FAMILY C15 PYROGLUTAMYL-PEPTIDASE I-RELATED"/>
    <property type="match status" value="1"/>
</dbReference>